<dbReference type="EMBL" id="CP136521">
    <property type="protein sequence ID" value="WOD43719.1"/>
    <property type="molecule type" value="Genomic_DNA"/>
</dbReference>
<reference evidence="3" key="1">
    <citation type="submission" date="2024-06" db="EMBL/GenBank/DDBJ databases">
        <title>Hwangdonia haimaensis gen. nov., sp. nov., a member of the family Flavobacteriaceae isolated from the haima cold seep.</title>
        <authorList>
            <person name="Li J."/>
        </authorList>
    </citation>
    <scope>NUCLEOTIDE SEQUENCE [LARGE SCALE GENOMIC DNA]</scope>
    <source>
        <strain evidence="3">SCSIO 19198</strain>
    </source>
</reference>
<dbReference type="KEGG" id="hws:RNZ46_00285"/>
<evidence type="ECO:0000256" key="1">
    <source>
        <dbReference type="SAM" id="Phobius"/>
    </source>
</evidence>
<sequence>MARNKRRHSVGFGYIGFGNNRSVFNQTSNKAFSALKEKLNEATHNHYQLNFSHKKLSKAERETIKNKIRKEEKRKSIHAIILTILVLFIIIVTFREYLLYSINNRTNPYL</sequence>
<keyword evidence="1" id="KW-1133">Transmembrane helix</keyword>
<evidence type="ECO:0000313" key="2">
    <source>
        <dbReference type="EMBL" id="WOD43719.1"/>
    </source>
</evidence>
<protein>
    <submittedName>
        <fullName evidence="2">Uncharacterized protein</fullName>
    </submittedName>
</protein>
<accession>A0AA97ELK1</accession>
<feature type="transmembrane region" description="Helical" evidence="1">
    <location>
        <begin position="77"/>
        <end position="100"/>
    </location>
</feature>
<keyword evidence="1" id="KW-0812">Transmembrane</keyword>
<proteinExistence type="predicted"/>
<keyword evidence="1" id="KW-0472">Membrane</keyword>
<name>A0AA97ELK1_9FLAO</name>
<dbReference type="AlphaFoldDB" id="A0AA97ELK1"/>
<keyword evidence="3" id="KW-1185">Reference proteome</keyword>
<organism evidence="2 3">
    <name type="scientific">Hwangdonia lutea</name>
    <dbReference type="NCBI Taxonomy" id="3075823"/>
    <lineage>
        <taxon>Bacteria</taxon>
        <taxon>Pseudomonadati</taxon>
        <taxon>Bacteroidota</taxon>
        <taxon>Flavobacteriia</taxon>
        <taxon>Flavobacteriales</taxon>
        <taxon>Flavobacteriaceae</taxon>
        <taxon>Hwangdonia</taxon>
    </lineage>
</organism>
<dbReference type="Proteomes" id="UP001302486">
    <property type="component" value="Chromosome"/>
</dbReference>
<gene>
    <name evidence="2" type="ORF">RNZ46_00285</name>
</gene>
<evidence type="ECO:0000313" key="3">
    <source>
        <dbReference type="Proteomes" id="UP001302486"/>
    </source>
</evidence>
<dbReference type="RefSeq" id="WP_316983401.1">
    <property type="nucleotide sequence ID" value="NZ_CP136521.1"/>
</dbReference>